<feature type="domain" description="Secretin/TonB short N-terminal" evidence="12">
    <location>
        <begin position="72"/>
        <end position="123"/>
    </location>
</feature>
<dbReference type="Gene3D" id="2.170.130.10">
    <property type="entry name" value="TonB-dependent receptor, plug domain"/>
    <property type="match status" value="1"/>
</dbReference>
<evidence type="ECO:0000256" key="10">
    <source>
        <dbReference type="PROSITE-ProRule" id="PRU01360"/>
    </source>
</evidence>
<dbReference type="FunFam" id="2.60.40.1120:FF:000003">
    <property type="entry name" value="Outer membrane protein Omp121"/>
    <property type="match status" value="1"/>
</dbReference>
<dbReference type="InterPro" id="IPR023996">
    <property type="entry name" value="TonB-dep_OMP_SusC/RagA"/>
</dbReference>
<dbReference type="Pfam" id="PF13715">
    <property type="entry name" value="CarbopepD_reg_2"/>
    <property type="match status" value="1"/>
</dbReference>
<comment type="subcellular location">
    <subcellularLocation>
        <location evidence="1 10">Cell outer membrane</location>
        <topology evidence="1 10">Multi-pass membrane protein</topology>
    </subcellularLocation>
</comment>
<evidence type="ECO:0000313" key="13">
    <source>
        <dbReference type="EMBL" id="OUP21841.1"/>
    </source>
</evidence>
<accession>A0A1Y4IW73</accession>
<evidence type="ECO:0000256" key="3">
    <source>
        <dbReference type="ARBA" id="ARBA00022452"/>
    </source>
</evidence>
<dbReference type="Gene3D" id="2.60.40.1120">
    <property type="entry name" value="Carboxypeptidase-like, regulatory domain"/>
    <property type="match status" value="1"/>
</dbReference>
<dbReference type="AlphaFoldDB" id="A0A1Y4IW73"/>
<keyword evidence="4" id="KW-0410">Iron transport</keyword>
<organism evidence="13 14">
    <name type="scientific">Parabacteroides distasonis</name>
    <dbReference type="NCBI Taxonomy" id="823"/>
    <lineage>
        <taxon>Bacteria</taxon>
        <taxon>Pseudomonadati</taxon>
        <taxon>Bacteroidota</taxon>
        <taxon>Bacteroidia</taxon>
        <taxon>Bacteroidales</taxon>
        <taxon>Tannerellaceae</taxon>
        <taxon>Parabacteroides</taxon>
    </lineage>
</organism>
<keyword evidence="3 10" id="KW-1134">Transmembrane beta strand</keyword>
<keyword evidence="5 10" id="KW-0812">Transmembrane</keyword>
<dbReference type="Gene3D" id="2.40.170.20">
    <property type="entry name" value="TonB-dependent receptor, beta-barrel domain"/>
    <property type="match status" value="1"/>
</dbReference>
<protein>
    <submittedName>
        <fullName evidence="13">SusC/RagA family protein</fullName>
    </submittedName>
</protein>
<evidence type="ECO:0000256" key="6">
    <source>
        <dbReference type="ARBA" id="ARBA00023004"/>
    </source>
</evidence>
<dbReference type="InterPro" id="IPR036942">
    <property type="entry name" value="Beta-barrel_TonB_sf"/>
</dbReference>
<keyword evidence="4" id="KW-0406">Ion transport</keyword>
<dbReference type="InterPro" id="IPR000531">
    <property type="entry name" value="Beta-barrel_TonB"/>
</dbReference>
<evidence type="ECO:0000256" key="8">
    <source>
        <dbReference type="ARBA" id="ARBA00023136"/>
    </source>
</evidence>
<dbReference type="GO" id="GO:0009279">
    <property type="term" value="C:cell outer membrane"/>
    <property type="evidence" value="ECO:0007669"/>
    <property type="project" value="UniProtKB-SubCell"/>
</dbReference>
<dbReference type="InterPro" id="IPR011662">
    <property type="entry name" value="Secretin/TonB_short_N"/>
</dbReference>
<keyword evidence="9 10" id="KW-0998">Cell outer membrane</keyword>
<dbReference type="RefSeq" id="WP_087342421.1">
    <property type="nucleotide sequence ID" value="NZ_NFJX01000002.1"/>
</dbReference>
<sequence>MLMSTFHLRKRNLARCLPNSGRILKLSTAFTFLTAFQLYAGTSSSQGMTLSLSLKNATVEQAIDRIEQETGYSFLYSNHVLDTNRLISLNASNKDISVVLSQVFDNMGVEYKIVDRQIILSRKVESAPVVQQQGRKVQGVVLDPSQEPIIGANVLVKGTSIGTITDIDGRFTLEVPDNAVLVVSYIGYLSMELTPGSKTDLTISLKEDSQNLDEVVVVGYGVSRKKDLTGAVSVLKIDDLKDTPVSSVDQMMQGKLSGVNVMPDNMPGGGVAVRIRGYSTIRNNDPLYIIDGIPVDGGINFLNPNDIESMQVLKDASSASIYGARAANGVVIINTKKGKEGQFNVNLDAYFGVQKAAKQLKMLNAQQFGDMLWQAMKNDGKTPSHDVYGNGDQAVVPEYLDKDHKIPSDDVDWVDEILRAAIVQSYNLSFTKADKKSNQLFSLGYYDQQGLVKLSDFKRVSGRFNSEYKLFDDHLRIGENISLSHSWGTSVSNNAALGGTLYEAYKFQSITPVKNLEDEYAGNVFSDIPNPMGKLHRNKDNKDKKSRLVGNLYAELHLFNGFMFKTSFGADYNNLYRRSFSPKYDEINASEKLSGLSNRNAWNFNWVFTNTLNYTKTFGDHTINALLGMESLRNRYEYFTASRDGFPSDDPNFHFLDAGDVGTQKNSGSATEYSMVSYFGKIDYNYHDRYLVAFTLRRDGSSRLGNNKWGNFPAASVGWRISNEPFFDVEAINNLKLRVGWGQNGNSDVPSYATIDSYKSSSSTSNYPIDGSQSSVDLGFVQTRNGNANLKWETTTQTNVGLDLGFLSGDLNLTLDFFNKDTKDLLWRRALPASIGGTNMTVWDNVGKMNNKGFEMEVNYQKQINQDFGFSVAYNFSIIKNKMTELNGVDYIGLSSSELHGRNFDQETSRSAVGQPIGSFFVYEADGLFQNDAEIQNYKNDKGELLQPNAKPGDIRFKDLNGDGVINSEDRDFVGSPLPDCSMGLTLGFNYKNFDISAFFQGVFGNEVYNLTNYLGEFYNQAQYNKNSTILDAWRPDHTNTDIPRVTLDDPNNNIRPSTYYIHNASFVRLKNLKIGYTLPDRIASKLKLKRTYIYLQGQNLFTITGYNGIDPEVGLQSYSSENRNLDMGVDRGVYPLPRTFTLGVNVNF</sequence>
<dbReference type="NCBIfam" id="TIGR04057">
    <property type="entry name" value="SusC_RagA_signa"/>
    <property type="match status" value="1"/>
</dbReference>
<keyword evidence="7 11" id="KW-0798">TonB box</keyword>
<dbReference type="InterPro" id="IPR008969">
    <property type="entry name" value="CarboxyPept-like_regulatory"/>
</dbReference>
<evidence type="ECO:0000313" key="14">
    <source>
        <dbReference type="Proteomes" id="UP000195950"/>
    </source>
</evidence>
<dbReference type="Pfam" id="PF07660">
    <property type="entry name" value="STN"/>
    <property type="match status" value="1"/>
</dbReference>
<proteinExistence type="inferred from homology"/>
<dbReference type="InterPro" id="IPR023997">
    <property type="entry name" value="TonB-dep_OMP_SusC/RagA_CS"/>
</dbReference>
<comment type="caution">
    <text evidence="13">The sequence shown here is derived from an EMBL/GenBank/DDBJ whole genome shotgun (WGS) entry which is preliminary data.</text>
</comment>
<keyword evidence="6" id="KW-0408">Iron</keyword>
<dbReference type="NCBIfam" id="TIGR04056">
    <property type="entry name" value="OMP_RagA_SusC"/>
    <property type="match status" value="1"/>
</dbReference>
<evidence type="ECO:0000256" key="4">
    <source>
        <dbReference type="ARBA" id="ARBA00022496"/>
    </source>
</evidence>
<evidence type="ECO:0000256" key="2">
    <source>
        <dbReference type="ARBA" id="ARBA00022448"/>
    </source>
</evidence>
<evidence type="ECO:0000259" key="12">
    <source>
        <dbReference type="SMART" id="SM00965"/>
    </source>
</evidence>
<dbReference type="SUPFAM" id="SSF56935">
    <property type="entry name" value="Porins"/>
    <property type="match status" value="1"/>
</dbReference>
<dbReference type="Proteomes" id="UP000195950">
    <property type="component" value="Unassembled WGS sequence"/>
</dbReference>
<dbReference type="Pfam" id="PF07715">
    <property type="entry name" value="Plug"/>
    <property type="match status" value="1"/>
</dbReference>
<evidence type="ECO:0000256" key="7">
    <source>
        <dbReference type="ARBA" id="ARBA00023077"/>
    </source>
</evidence>
<dbReference type="EMBL" id="NFJX01000002">
    <property type="protein sequence ID" value="OUP21841.1"/>
    <property type="molecule type" value="Genomic_DNA"/>
</dbReference>
<reference evidence="14" key="1">
    <citation type="submission" date="2017-04" db="EMBL/GenBank/DDBJ databases">
        <title>Function of individual gut microbiota members based on whole genome sequencing of pure cultures obtained from chicken caecum.</title>
        <authorList>
            <person name="Medvecky M."/>
            <person name="Cejkova D."/>
            <person name="Polansky O."/>
            <person name="Karasova D."/>
            <person name="Kubasova T."/>
            <person name="Cizek A."/>
            <person name="Rychlik I."/>
        </authorList>
    </citation>
    <scope>NUCLEOTIDE SEQUENCE [LARGE SCALE GENOMIC DNA]</scope>
    <source>
        <strain evidence="14">An199</strain>
    </source>
</reference>
<dbReference type="PROSITE" id="PS52016">
    <property type="entry name" value="TONB_DEPENDENT_REC_3"/>
    <property type="match status" value="1"/>
</dbReference>
<evidence type="ECO:0000256" key="1">
    <source>
        <dbReference type="ARBA" id="ARBA00004571"/>
    </source>
</evidence>
<evidence type="ECO:0000256" key="9">
    <source>
        <dbReference type="ARBA" id="ARBA00023237"/>
    </source>
</evidence>
<dbReference type="GO" id="GO:0006826">
    <property type="term" value="P:iron ion transport"/>
    <property type="evidence" value="ECO:0007669"/>
    <property type="project" value="UniProtKB-KW"/>
</dbReference>
<dbReference type="SUPFAM" id="SSF49464">
    <property type="entry name" value="Carboxypeptidase regulatory domain-like"/>
    <property type="match status" value="1"/>
</dbReference>
<comment type="similarity">
    <text evidence="10 11">Belongs to the TonB-dependent receptor family.</text>
</comment>
<dbReference type="InterPro" id="IPR039426">
    <property type="entry name" value="TonB-dep_rcpt-like"/>
</dbReference>
<evidence type="ECO:0000256" key="5">
    <source>
        <dbReference type="ARBA" id="ARBA00022692"/>
    </source>
</evidence>
<evidence type="ECO:0000256" key="11">
    <source>
        <dbReference type="RuleBase" id="RU003357"/>
    </source>
</evidence>
<name>A0A1Y4IW73_PARDI</name>
<dbReference type="InterPro" id="IPR012910">
    <property type="entry name" value="Plug_dom"/>
</dbReference>
<dbReference type="FunFam" id="2.170.130.10:FF:000008">
    <property type="entry name" value="SusC/RagA family TonB-linked outer membrane protein"/>
    <property type="match status" value="1"/>
</dbReference>
<keyword evidence="2 10" id="KW-0813">Transport</keyword>
<dbReference type="Pfam" id="PF00593">
    <property type="entry name" value="TonB_dep_Rec_b-barrel"/>
    <property type="match status" value="1"/>
</dbReference>
<dbReference type="InterPro" id="IPR037066">
    <property type="entry name" value="Plug_dom_sf"/>
</dbReference>
<gene>
    <name evidence="13" type="ORF">B5F32_02185</name>
</gene>
<keyword evidence="8 10" id="KW-0472">Membrane</keyword>
<dbReference type="SMART" id="SM00965">
    <property type="entry name" value="STN"/>
    <property type="match status" value="1"/>
</dbReference>